<dbReference type="InterPro" id="IPR043502">
    <property type="entry name" value="DNA/RNA_pol_sf"/>
</dbReference>
<dbReference type="GO" id="GO:0015074">
    <property type="term" value="P:DNA integration"/>
    <property type="evidence" value="ECO:0007669"/>
    <property type="project" value="InterPro"/>
</dbReference>
<dbReference type="GO" id="GO:0003676">
    <property type="term" value="F:nucleic acid binding"/>
    <property type="evidence" value="ECO:0007669"/>
    <property type="project" value="InterPro"/>
</dbReference>
<reference evidence="4" key="1">
    <citation type="journal article" date="2022" name="Cell">
        <title>Repeat-based holocentromeres influence genome architecture and karyotype evolution.</title>
        <authorList>
            <person name="Hofstatter P.G."/>
            <person name="Thangavel G."/>
            <person name="Lux T."/>
            <person name="Neumann P."/>
            <person name="Vondrak T."/>
            <person name="Novak P."/>
            <person name="Zhang M."/>
            <person name="Costa L."/>
            <person name="Castellani M."/>
            <person name="Scott A."/>
            <person name="Toegelov H."/>
            <person name="Fuchs J."/>
            <person name="Mata-Sucre Y."/>
            <person name="Dias Y."/>
            <person name="Vanzela A.L.L."/>
            <person name="Huettel B."/>
            <person name="Almeida C.C.S."/>
            <person name="Simkova H."/>
            <person name="Souza G."/>
            <person name="Pedrosa-Harand A."/>
            <person name="Macas J."/>
            <person name="Mayer K.F.X."/>
            <person name="Houben A."/>
            <person name="Marques A."/>
        </authorList>
    </citation>
    <scope>NUCLEOTIDE SEQUENCE</scope>
    <source>
        <strain evidence="4">RhyBre1mFocal</strain>
    </source>
</reference>
<protein>
    <recommendedName>
        <fullName evidence="3">Integrase catalytic domain-containing protein</fullName>
    </recommendedName>
</protein>
<feature type="region of interest" description="Disordered" evidence="2">
    <location>
        <begin position="1"/>
        <end position="54"/>
    </location>
</feature>
<dbReference type="InterPro" id="IPR025724">
    <property type="entry name" value="GAG-pre-integrase_dom"/>
</dbReference>
<feature type="region of interest" description="Disordered" evidence="2">
    <location>
        <begin position="263"/>
        <end position="341"/>
    </location>
</feature>
<feature type="compositionally biased region" description="Pro residues" evidence="2">
    <location>
        <begin position="19"/>
        <end position="35"/>
    </location>
</feature>
<dbReference type="GO" id="GO:0004190">
    <property type="term" value="F:aspartic-type endopeptidase activity"/>
    <property type="evidence" value="ECO:0007669"/>
    <property type="project" value="UniProtKB-KW"/>
</dbReference>
<dbReference type="InterPro" id="IPR054722">
    <property type="entry name" value="PolX-like_BBD"/>
</dbReference>
<keyword evidence="1" id="KW-0378">Hydrolase</keyword>
<name>A0A9Q0HUC0_9POAL</name>
<feature type="compositionally biased region" description="Polar residues" evidence="2">
    <location>
        <begin position="851"/>
        <end position="865"/>
    </location>
</feature>
<feature type="region of interest" description="Disordered" evidence="2">
    <location>
        <begin position="377"/>
        <end position="397"/>
    </location>
</feature>
<dbReference type="Pfam" id="PF22936">
    <property type="entry name" value="Pol_BBD"/>
    <property type="match status" value="1"/>
</dbReference>
<evidence type="ECO:0000313" key="4">
    <source>
        <dbReference type="EMBL" id="KAJ1698879.1"/>
    </source>
</evidence>
<dbReference type="OrthoDB" id="694440at2759"/>
<dbReference type="Pfam" id="PF13976">
    <property type="entry name" value="gag_pre-integrs"/>
    <property type="match status" value="1"/>
</dbReference>
<dbReference type="InterPro" id="IPR012337">
    <property type="entry name" value="RNaseH-like_sf"/>
</dbReference>
<proteinExistence type="predicted"/>
<feature type="compositionally biased region" description="Low complexity" evidence="2">
    <location>
        <begin position="329"/>
        <end position="338"/>
    </location>
</feature>
<dbReference type="SUPFAM" id="SSF56672">
    <property type="entry name" value="DNA/RNA polymerases"/>
    <property type="match status" value="1"/>
</dbReference>
<dbReference type="Pfam" id="PF07727">
    <property type="entry name" value="RVT_2"/>
    <property type="match status" value="1"/>
</dbReference>
<dbReference type="InterPro" id="IPR001584">
    <property type="entry name" value="Integrase_cat-core"/>
</dbReference>
<keyword evidence="1" id="KW-0064">Aspartyl protease</keyword>
<dbReference type="PANTHER" id="PTHR11439:SF455">
    <property type="entry name" value="RLK (RECEPTOR-LIKE PROTEIN KINASE) 8, PUTATIVE-RELATED"/>
    <property type="match status" value="1"/>
</dbReference>
<feature type="compositionally biased region" description="Polar residues" evidence="2">
    <location>
        <begin position="902"/>
        <end position="932"/>
    </location>
</feature>
<dbReference type="Pfam" id="PF25597">
    <property type="entry name" value="SH3_retrovirus"/>
    <property type="match status" value="1"/>
</dbReference>
<dbReference type="Gene3D" id="3.30.420.10">
    <property type="entry name" value="Ribonuclease H-like superfamily/Ribonuclease H"/>
    <property type="match status" value="1"/>
</dbReference>
<evidence type="ECO:0000259" key="3">
    <source>
        <dbReference type="PROSITE" id="PS50994"/>
    </source>
</evidence>
<evidence type="ECO:0000313" key="5">
    <source>
        <dbReference type="Proteomes" id="UP001151287"/>
    </source>
</evidence>
<dbReference type="Pfam" id="PF14223">
    <property type="entry name" value="Retrotran_gag_2"/>
    <property type="match status" value="1"/>
</dbReference>
<dbReference type="InterPro" id="IPR036397">
    <property type="entry name" value="RNaseH_sf"/>
</dbReference>
<feature type="region of interest" description="Disordered" evidence="2">
    <location>
        <begin position="851"/>
        <end position="962"/>
    </location>
</feature>
<dbReference type="PROSITE" id="PS50994">
    <property type="entry name" value="INTEGRASE"/>
    <property type="match status" value="1"/>
</dbReference>
<feature type="compositionally biased region" description="Low complexity" evidence="2">
    <location>
        <begin position="286"/>
        <end position="298"/>
    </location>
</feature>
<dbReference type="Proteomes" id="UP001151287">
    <property type="component" value="Unassembled WGS sequence"/>
</dbReference>
<dbReference type="InterPro" id="IPR057670">
    <property type="entry name" value="SH3_retrovirus"/>
</dbReference>
<feature type="domain" description="Integrase catalytic" evidence="3">
    <location>
        <begin position="589"/>
        <end position="752"/>
    </location>
</feature>
<dbReference type="CDD" id="cd09272">
    <property type="entry name" value="RNase_HI_RT_Ty1"/>
    <property type="match status" value="1"/>
</dbReference>
<dbReference type="PANTHER" id="PTHR11439">
    <property type="entry name" value="GAG-POL-RELATED RETROTRANSPOSON"/>
    <property type="match status" value="1"/>
</dbReference>
<keyword evidence="1" id="KW-0645">Protease</keyword>
<feature type="compositionally biased region" description="Low complexity" evidence="2">
    <location>
        <begin position="36"/>
        <end position="49"/>
    </location>
</feature>
<evidence type="ECO:0000256" key="1">
    <source>
        <dbReference type="ARBA" id="ARBA00022750"/>
    </source>
</evidence>
<dbReference type="EMBL" id="JAMQYH010000002">
    <property type="protein sequence ID" value="KAJ1698879.1"/>
    <property type="molecule type" value="Genomic_DNA"/>
</dbReference>
<keyword evidence="5" id="KW-1185">Reference proteome</keyword>
<accession>A0A9Q0HUC0</accession>
<dbReference type="SUPFAM" id="SSF53098">
    <property type="entry name" value="Ribonuclease H-like"/>
    <property type="match status" value="1"/>
</dbReference>
<dbReference type="InterPro" id="IPR013103">
    <property type="entry name" value="RVT_2"/>
</dbReference>
<sequence length="1320" mass="145751">MANPNSTFDNAIPSSNSSIPPPPTSIPPPIPPVTPLIPSMHNPNFSNPPSYSPPPSINGTPSSMVFLNLPVHTKLSRTNFLAWRSQIEPVLHAYGLINFISAPPLSSTSIDTVTGQVILNPDYLAWYKQDQMILAWLRASLSEPILAQVVSSTTSLDLWRTLTQTFSASSRARLTELKKKLQSIAKGGNSCTDFIQQIRALSDELAFIGYLVPDQDLVMAVLGGLTSEYNAFIVAVNSRQEPISFLEVQSLLLSHEMLLQTQNPPAPTLPASSNPTAFYANSQHGNVRSSNSNRNFRSYKARGGFNRSAAPSVRPRVPNSQPLLPTPVSSATGTSGSADAGNQAKYETCQICFKRGHTTRGCWWRCDMRYSDDFDQVPSRSNPPGPPPQAHVAQARSTSLPTNEWYLDSGATHHVTSDINNLSSFEPYTGGDKLQIGDGNGMQILNTGSSVLSFGNFSINLNGVLHVPLFTKNLISLSKVLADNNLTIEFYSCFCIIKDRHTSTTILHARVINGLYRFTISPSSVPQAFLGEKVAADIWHYRFGHPSLDTTRKILIASNLPCTNSTLNVCCDCNVAKCHKLPFNNSSTVSMAPLELIHSDVWGPAPLVTSNGFRYFVIFVDDFTRFSWIFFLHSKDEVVKVFASFKLQVENLVGNNIKILRTDGGTEFKPITRLFPQIVHQTTCPYTPEQNGVAERKHRHIIELSLAVINHASIPLRFWDEIFASVVYLINRMPPSLLSIDCAPYQRLFNKPPNYLELKVLGSQCFPLTKQYNVHKLQPHSVECVFIGYAMSQKGYRCLQPSTGRIFVSRHAIFNEQVFPFKSANNTIPQSPTPPQFDLWLPTCHTVHSSPTNSLTLGLQRSVSNSTSHESPSGPHTSHSPSSGPSLGPNNALFPISLDAAQHSQRSNNSTDSDRASNSPPDRQMISSSLPDTSFADDSIAPPPQNSTHPGHAMVTRSKDNTRHPRHFPDFVAFLASAPISMDSSNRPNYTLVVLIYVDDIIVTGSSSSTISSLIHTLQARFALKDLGSLGYFLGIAVKKDHDGLHLSQQQYITDLLCRTHMIKAQPVPTPMAVNTSLSKYDGDPFHDPKLYRAVVGALQYVTITRPDITFPVNKCSQFMHNPTTSHWSAVKRILRYLNGTIHLGLSFKPASSPILHAYSDSDWAGCPDDKRSTSAFCIYLGPNLVSWSSKKQPTVSKSSTEAEYRSLALAAAELIWVQLILQELQYQPSQPPVLWCDNIGATFLASNHMFHARTKHVEIDFHFIRERVQSNQLTVKFISSRDQIADGLTKGLTTNSFLDIRNKLMITSGPSTCGGDIRL</sequence>
<feature type="compositionally biased region" description="Low complexity" evidence="2">
    <location>
        <begin position="866"/>
        <end position="889"/>
    </location>
</feature>
<evidence type="ECO:0000256" key="2">
    <source>
        <dbReference type="SAM" id="MobiDB-lite"/>
    </source>
</evidence>
<organism evidence="4 5">
    <name type="scientific">Rhynchospora breviuscula</name>
    <dbReference type="NCBI Taxonomy" id="2022672"/>
    <lineage>
        <taxon>Eukaryota</taxon>
        <taxon>Viridiplantae</taxon>
        <taxon>Streptophyta</taxon>
        <taxon>Embryophyta</taxon>
        <taxon>Tracheophyta</taxon>
        <taxon>Spermatophyta</taxon>
        <taxon>Magnoliopsida</taxon>
        <taxon>Liliopsida</taxon>
        <taxon>Poales</taxon>
        <taxon>Cyperaceae</taxon>
        <taxon>Cyperoideae</taxon>
        <taxon>Rhynchosporeae</taxon>
        <taxon>Rhynchospora</taxon>
    </lineage>
</organism>
<comment type="caution">
    <text evidence="4">The sequence shown here is derived from an EMBL/GenBank/DDBJ whole genome shotgun (WGS) entry which is preliminary data.</text>
</comment>
<gene>
    <name evidence="4" type="ORF">LUZ63_007391</name>
</gene>
<feature type="compositionally biased region" description="Polar residues" evidence="2">
    <location>
        <begin position="270"/>
        <end position="285"/>
    </location>
</feature>